<dbReference type="InterPro" id="IPR036390">
    <property type="entry name" value="WH_DNA-bd_sf"/>
</dbReference>
<dbReference type="GO" id="GO:0006351">
    <property type="term" value="P:DNA-templated transcription"/>
    <property type="evidence" value="ECO:0007669"/>
    <property type="project" value="TreeGrafter"/>
</dbReference>
<dbReference type="RefSeq" id="WP_127785053.1">
    <property type="nucleotide sequence ID" value="NZ_SACL01000001.1"/>
</dbReference>
<dbReference type="InterPro" id="IPR036388">
    <property type="entry name" value="WH-like_DNA-bd_sf"/>
</dbReference>
<evidence type="ECO:0000256" key="1">
    <source>
        <dbReference type="ARBA" id="ARBA00009437"/>
    </source>
</evidence>
<dbReference type="Gene3D" id="1.10.10.10">
    <property type="entry name" value="Winged helix-like DNA-binding domain superfamily/Winged helix DNA-binding domain"/>
    <property type="match status" value="1"/>
</dbReference>
<evidence type="ECO:0000313" key="7">
    <source>
        <dbReference type="Proteomes" id="UP000282957"/>
    </source>
</evidence>
<dbReference type="Pfam" id="PF03466">
    <property type="entry name" value="LysR_substrate"/>
    <property type="match status" value="1"/>
</dbReference>
<dbReference type="EMBL" id="SACL01000001">
    <property type="protein sequence ID" value="RVT98581.1"/>
    <property type="molecule type" value="Genomic_DNA"/>
</dbReference>
<comment type="caution">
    <text evidence="6">The sequence shown here is derived from an EMBL/GenBank/DDBJ whole genome shotgun (WGS) entry which is preliminary data.</text>
</comment>
<keyword evidence="2" id="KW-0805">Transcription regulation</keyword>
<keyword evidence="4" id="KW-0804">Transcription</keyword>
<keyword evidence="7" id="KW-1185">Reference proteome</keyword>
<evidence type="ECO:0000313" key="6">
    <source>
        <dbReference type="EMBL" id="RVT98581.1"/>
    </source>
</evidence>
<dbReference type="Pfam" id="PF00126">
    <property type="entry name" value="HTH_1"/>
    <property type="match status" value="1"/>
</dbReference>
<proteinExistence type="inferred from homology"/>
<dbReference type="PANTHER" id="PTHR30537:SF5">
    <property type="entry name" value="HTH-TYPE TRANSCRIPTIONAL ACTIVATOR TTDR-RELATED"/>
    <property type="match status" value="1"/>
</dbReference>
<sequence>MTDRLEELETFLSIIDGGGFAQAARRLGRSGPSVTRAMQALEARMGARLLERTTRRVSPTEAGQRLAAEAREVLAHYRAALTGREDRPEGVLRVTAPVIFGGRHVAPLLAGFLDRHPGIRAELTLSDRNLDMIEEAQDVALRIGPIAQASLEIRRVGEVRRVLVASPAYLARYGTPLTPAELGRHALIFTASRPMAREWRFRHKGRDVVHRFTPRLAVTHIEAALAVAAAGQGIATALSYQVLNDIAAGRFARLLPEYEPPAMPVQLVRPAGPHPPRRVALFLEEAEAELKALPLIR</sequence>
<dbReference type="SUPFAM" id="SSF53850">
    <property type="entry name" value="Periplasmic binding protein-like II"/>
    <property type="match status" value="1"/>
</dbReference>
<dbReference type="InterPro" id="IPR000847">
    <property type="entry name" value="LysR_HTH_N"/>
</dbReference>
<dbReference type="InterPro" id="IPR005119">
    <property type="entry name" value="LysR_subst-bd"/>
</dbReference>
<dbReference type="Gene3D" id="3.40.190.290">
    <property type="match status" value="1"/>
</dbReference>
<evidence type="ECO:0000256" key="2">
    <source>
        <dbReference type="ARBA" id="ARBA00023015"/>
    </source>
</evidence>
<feature type="domain" description="HTH lysR-type" evidence="5">
    <location>
        <begin position="1"/>
        <end position="60"/>
    </location>
</feature>
<evidence type="ECO:0000256" key="4">
    <source>
        <dbReference type="ARBA" id="ARBA00023163"/>
    </source>
</evidence>
<dbReference type="PROSITE" id="PS50931">
    <property type="entry name" value="HTH_LYSR"/>
    <property type="match status" value="1"/>
</dbReference>
<gene>
    <name evidence="6" type="ORF">EOD42_00230</name>
</gene>
<organism evidence="6 7">
    <name type="scientific">Rhodovarius crocodyli</name>
    <dbReference type="NCBI Taxonomy" id="1979269"/>
    <lineage>
        <taxon>Bacteria</taxon>
        <taxon>Pseudomonadati</taxon>
        <taxon>Pseudomonadota</taxon>
        <taxon>Alphaproteobacteria</taxon>
        <taxon>Acetobacterales</taxon>
        <taxon>Roseomonadaceae</taxon>
        <taxon>Rhodovarius</taxon>
    </lineage>
</organism>
<protein>
    <submittedName>
        <fullName evidence="6">LysR family transcriptional regulator</fullName>
    </submittedName>
</protein>
<evidence type="ECO:0000256" key="3">
    <source>
        <dbReference type="ARBA" id="ARBA00023125"/>
    </source>
</evidence>
<dbReference type="GO" id="GO:0003700">
    <property type="term" value="F:DNA-binding transcription factor activity"/>
    <property type="evidence" value="ECO:0007669"/>
    <property type="project" value="InterPro"/>
</dbReference>
<dbReference type="Proteomes" id="UP000282957">
    <property type="component" value="Unassembled WGS sequence"/>
</dbReference>
<name>A0A437MLQ7_9PROT</name>
<dbReference type="AlphaFoldDB" id="A0A437MLQ7"/>
<dbReference type="PANTHER" id="PTHR30537">
    <property type="entry name" value="HTH-TYPE TRANSCRIPTIONAL REGULATOR"/>
    <property type="match status" value="1"/>
</dbReference>
<dbReference type="OrthoDB" id="196624at2"/>
<evidence type="ECO:0000259" key="5">
    <source>
        <dbReference type="PROSITE" id="PS50931"/>
    </source>
</evidence>
<dbReference type="FunFam" id="1.10.10.10:FF:000001">
    <property type="entry name" value="LysR family transcriptional regulator"/>
    <property type="match status" value="1"/>
</dbReference>
<keyword evidence="3" id="KW-0238">DNA-binding</keyword>
<comment type="similarity">
    <text evidence="1">Belongs to the LysR transcriptional regulatory family.</text>
</comment>
<dbReference type="InterPro" id="IPR058163">
    <property type="entry name" value="LysR-type_TF_proteobact-type"/>
</dbReference>
<dbReference type="SUPFAM" id="SSF46785">
    <property type="entry name" value="Winged helix' DNA-binding domain"/>
    <property type="match status" value="1"/>
</dbReference>
<accession>A0A437MLQ7</accession>
<reference evidence="6 7" key="1">
    <citation type="submission" date="2019-01" db="EMBL/GenBank/DDBJ databases">
        <authorList>
            <person name="Chen W.-M."/>
        </authorList>
    </citation>
    <scope>NUCLEOTIDE SEQUENCE [LARGE SCALE GENOMIC DNA]</scope>
    <source>
        <strain evidence="6 7">CCP-6</strain>
    </source>
</reference>
<dbReference type="GO" id="GO:0043565">
    <property type="term" value="F:sequence-specific DNA binding"/>
    <property type="evidence" value="ECO:0007669"/>
    <property type="project" value="TreeGrafter"/>
</dbReference>